<proteinExistence type="predicted"/>
<evidence type="ECO:0000313" key="2">
    <source>
        <dbReference type="Proteomes" id="UP001552594"/>
    </source>
</evidence>
<dbReference type="EMBL" id="JBFAUK010000029">
    <property type="protein sequence ID" value="MEV5510231.1"/>
    <property type="molecule type" value="Genomic_DNA"/>
</dbReference>
<sequence length="77" mass="8109">MTVLGDRFTGHGHLLGAVVQPQLPVRDADTARWQELRRYAAFPAAEDAEAGGVPAEAALLDACAHEVRCTVSAPAGR</sequence>
<reference evidence="1 2" key="1">
    <citation type="submission" date="2024-06" db="EMBL/GenBank/DDBJ databases">
        <title>The Natural Products Discovery Center: Release of the First 8490 Sequenced Strains for Exploring Actinobacteria Biosynthetic Diversity.</title>
        <authorList>
            <person name="Kalkreuter E."/>
            <person name="Kautsar S.A."/>
            <person name="Yang D."/>
            <person name="Bader C.D."/>
            <person name="Teijaro C.N."/>
            <person name="Fluegel L."/>
            <person name="Davis C.M."/>
            <person name="Simpson J.R."/>
            <person name="Lauterbach L."/>
            <person name="Steele A.D."/>
            <person name="Gui C."/>
            <person name="Meng S."/>
            <person name="Li G."/>
            <person name="Viehrig K."/>
            <person name="Ye F."/>
            <person name="Su P."/>
            <person name="Kiefer A.F."/>
            <person name="Nichols A."/>
            <person name="Cepeda A.J."/>
            <person name="Yan W."/>
            <person name="Fan B."/>
            <person name="Jiang Y."/>
            <person name="Adhikari A."/>
            <person name="Zheng C.-J."/>
            <person name="Schuster L."/>
            <person name="Cowan T.M."/>
            <person name="Smanski M.J."/>
            <person name="Chevrette M.G."/>
            <person name="De Carvalho L.P.S."/>
            <person name="Shen B."/>
        </authorList>
    </citation>
    <scope>NUCLEOTIDE SEQUENCE [LARGE SCALE GENOMIC DNA]</scope>
    <source>
        <strain evidence="1 2">NPDC052347</strain>
    </source>
</reference>
<organism evidence="1 2">
    <name type="scientific">Streptomyces orinoci</name>
    <name type="common">Streptoverticillium orinoci</name>
    <dbReference type="NCBI Taxonomy" id="67339"/>
    <lineage>
        <taxon>Bacteria</taxon>
        <taxon>Bacillati</taxon>
        <taxon>Actinomycetota</taxon>
        <taxon>Actinomycetes</taxon>
        <taxon>Kitasatosporales</taxon>
        <taxon>Streptomycetaceae</taxon>
        <taxon>Streptomyces</taxon>
    </lineage>
</organism>
<protein>
    <submittedName>
        <fullName evidence="1">Uncharacterized protein</fullName>
    </submittedName>
</protein>
<dbReference type="Proteomes" id="UP001552594">
    <property type="component" value="Unassembled WGS sequence"/>
</dbReference>
<evidence type="ECO:0000313" key="1">
    <source>
        <dbReference type="EMBL" id="MEV5510231.1"/>
    </source>
</evidence>
<comment type="caution">
    <text evidence="1">The sequence shown here is derived from an EMBL/GenBank/DDBJ whole genome shotgun (WGS) entry which is preliminary data.</text>
</comment>
<name>A0ABV3K501_STRON</name>
<keyword evidence="2" id="KW-1185">Reference proteome</keyword>
<dbReference type="RefSeq" id="WP_153068587.1">
    <property type="nucleotide sequence ID" value="NZ_JBFAUK010000029.1"/>
</dbReference>
<accession>A0ABV3K501</accession>
<gene>
    <name evidence="1" type="ORF">AB0L16_28040</name>
</gene>